<evidence type="ECO:0000256" key="2">
    <source>
        <dbReference type="ARBA" id="ARBA00022692"/>
    </source>
</evidence>
<dbReference type="Pfam" id="PF00230">
    <property type="entry name" value="MIP"/>
    <property type="match status" value="1"/>
</dbReference>
<comment type="subcellular location">
    <subcellularLocation>
        <location evidence="1">Membrane</location>
        <topology evidence="1">Multi-pass membrane protein</topology>
    </subcellularLocation>
</comment>
<dbReference type="PANTHER" id="PTHR45724">
    <property type="entry name" value="AQUAPORIN NIP2-1"/>
    <property type="match status" value="1"/>
</dbReference>
<evidence type="ECO:0000256" key="6">
    <source>
        <dbReference type="SAM" id="MobiDB-lite"/>
    </source>
</evidence>
<dbReference type="GO" id="GO:0016020">
    <property type="term" value="C:membrane"/>
    <property type="evidence" value="ECO:0007669"/>
    <property type="project" value="UniProtKB-SubCell"/>
</dbReference>
<feature type="transmembrane region" description="Helical" evidence="7">
    <location>
        <begin position="249"/>
        <end position="270"/>
    </location>
</feature>
<feature type="region of interest" description="Disordered" evidence="6">
    <location>
        <begin position="277"/>
        <end position="317"/>
    </location>
</feature>
<accession>A0A8J5BD10</accession>
<gene>
    <name evidence="8" type="ORF">ZIOFF_074121</name>
</gene>
<dbReference type="Proteomes" id="UP000734854">
    <property type="component" value="Unassembled WGS sequence"/>
</dbReference>
<evidence type="ECO:0000256" key="4">
    <source>
        <dbReference type="ARBA" id="ARBA00023136"/>
    </source>
</evidence>
<dbReference type="SUPFAM" id="SSF81338">
    <property type="entry name" value="Aquaporin-like"/>
    <property type="match status" value="1"/>
</dbReference>
<feature type="transmembrane region" description="Helical" evidence="7">
    <location>
        <begin position="210"/>
        <end position="229"/>
    </location>
</feature>
<keyword evidence="3 7" id="KW-1133">Transmembrane helix</keyword>
<organism evidence="8 9">
    <name type="scientific">Zingiber officinale</name>
    <name type="common">Ginger</name>
    <name type="synonym">Amomum zingiber</name>
    <dbReference type="NCBI Taxonomy" id="94328"/>
    <lineage>
        <taxon>Eukaryota</taxon>
        <taxon>Viridiplantae</taxon>
        <taxon>Streptophyta</taxon>
        <taxon>Embryophyta</taxon>
        <taxon>Tracheophyta</taxon>
        <taxon>Spermatophyta</taxon>
        <taxon>Magnoliopsida</taxon>
        <taxon>Liliopsida</taxon>
        <taxon>Zingiberales</taxon>
        <taxon>Zingiberaceae</taxon>
        <taxon>Zingiber</taxon>
    </lineage>
</organism>
<dbReference type="InterPro" id="IPR023271">
    <property type="entry name" value="Aquaporin-like"/>
</dbReference>
<keyword evidence="5" id="KW-0813">Transport</keyword>
<dbReference type="GO" id="GO:0015267">
    <property type="term" value="F:channel activity"/>
    <property type="evidence" value="ECO:0007669"/>
    <property type="project" value="InterPro"/>
</dbReference>
<keyword evidence="2 5" id="KW-0812">Transmembrane</keyword>
<sequence>MIKNTHRHNCSSEYSMASHSNEIHDIDVATAQDGFHLPSVPRRRRPFRDTFPPFLARKVYLLIHCCFGGDIYVSAGVRHLRQRRTQQAQPVAGVAAGGVGRRRPDRDGDDLRRRAYLGGAHEPRRHLGLRRRPALPMGSGEFLITRFDRATVGSFILRGLLHPITDLGTTTPSGAAGKALVAEIIVTFNMMFVTLAVATDTRAVGELAGLAVGSAVCITSIFAGPISGGSMNPARTLGPAFASNIYSSVWVYLVGPPIGTIAGALAYNFIRLQGPTLSQSSQKGSQKSPSIKMRRMQRQEEEEEEEPHVDDDGDASC</sequence>
<dbReference type="EMBL" id="JACMSC010000022">
    <property type="protein sequence ID" value="KAG6469404.1"/>
    <property type="molecule type" value="Genomic_DNA"/>
</dbReference>
<dbReference type="PANTHER" id="PTHR45724:SF16">
    <property type="entry name" value="AQUAPORIN NIP2-1"/>
    <property type="match status" value="1"/>
</dbReference>
<feature type="compositionally biased region" description="Low complexity" evidence="6">
    <location>
        <begin position="278"/>
        <end position="291"/>
    </location>
</feature>
<reference evidence="8 9" key="1">
    <citation type="submission" date="2020-08" db="EMBL/GenBank/DDBJ databases">
        <title>Plant Genome Project.</title>
        <authorList>
            <person name="Zhang R.-G."/>
        </authorList>
    </citation>
    <scope>NUCLEOTIDE SEQUENCE [LARGE SCALE GENOMIC DNA]</scope>
    <source>
        <tissue evidence="8">Rhizome</tissue>
    </source>
</reference>
<name>A0A8J5BD10_ZINOF</name>
<feature type="compositionally biased region" description="Acidic residues" evidence="6">
    <location>
        <begin position="300"/>
        <end position="317"/>
    </location>
</feature>
<dbReference type="InterPro" id="IPR034294">
    <property type="entry name" value="Aquaporin_transptr"/>
</dbReference>
<dbReference type="Gene3D" id="1.20.1080.10">
    <property type="entry name" value="Glycerol uptake facilitator protein"/>
    <property type="match status" value="1"/>
</dbReference>
<comment type="similarity">
    <text evidence="5">Belongs to the MIP/aquaporin (TC 1.A.8) family.</text>
</comment>
<evidence type="ECO:0000256" key="1">
    <source>
        <dbReference type="ARBA" id="ARBA00004141"/>
    </source>
</evidence>
<evidence type="ECO:0000256" key="7">
    <source>
        <dbReference type="SAM" id="Phobius"/>
    </source>
</evidence>
<evidence type="ECO:0000313" key="9">
    <source>
        <dbReference type="Proteomes" id="UP000734854"/>
    </source>
</evidence>
<dbReference type="AlphaFoldDB" id="A0A8J5BD10"/>
<evidence type="ECO:0000256" key="3">
    <source>
        <dbReference type="ARBA" id="ARBA00022989"/>
    </source>
</evidence>
<comment type="caution">
    <text evidence="8">The sequence shown here is derived from an EMBL/GenBank/DDBJ whole genome shotgun (WGS) entry which is preliminary data.</text>
</comment>
<keyword evidence="4 7" id="KW-0472">Membrane</keyword>
<evidence type="ECO:0000256" key="5">
    <source>
        <dbReference type="RuleBase" id="RU000477"/>
    </source>
</evidence>
<feature type="compositionally biased region" description="Basic and acidic residues" evidence="6">
    <location>
        <begin position="102"/>
        <end position="111"/>
    </location>
</feature>
<proteinExistence type="inferred from homology"/>
<evidence type="ECO:0000313" key="8">
    <source>
        <dbReference type="EMBL" id="KAG6469404.1"/>
    </source>
</evidence>
<feature type="region of interest" description="Disordered" evidence="6">
    <location>
        <begin position="88"/>
        <end position="111"/>
    </location>
</feature>
<keyword evidence="9" id="KW-1185">Reference proteome</keyword>
<protein>
    <submittedName>
        <fullName evidence="8">Uncharacterized protein</fullName>
    </submittedName>
</protein>
<dbReference type="PRINTS" id="PR00783">
    <property type="entry name" value="MINTRINSICP"/>
</dbReference>
<dbReference type="InterPro" id="IPR000425">
    <property type="entry name" value="MIP"/>
</dbReference>